<accession>A0A3B0S8M7</accession>
<protein>
    <submittedName>
        <fullName evidence="7">Transcription termination protein NusB</fullName>
    </submittedName>
</protein>
<keyword evidence="2" id="KW-0889">Transcription antitermination</keyword>
<dbReference type="Pfam" id="PF01029">
    <property type="entry name" value="NusB"/>
    <property type="match status" value="1"/>
</dbReference>
<evidence type="ECO:0000256" key="3">
    <source>
        <dbReference type="ARBA" id="ARBA00022884"/>
    </source>
</evidence>
<dbReference type="GO" id="GO:0006353">
    <property type="term" value="P:DNA-templated transcription termination"/>
    <property type="evidence" value="ECO:0007669"/>
    <property type="project" value="InterPro"/>
</dbReference>
<dbReference type="Gene3D" id="1.10.940.10">
    <property type="entry name" value="NusB-like"/>
    <property type="match status" value="1"/>
</dbReference>
<evidence type="ECO:0000256" key="5">
    <source>
        <dbReference type="ARBA" id="ARBA00023163"/>
    </source>
</evidence>
<evidence type="ECO:0000256" key="4">
    <source>
        <dbReference type="ARBA" id="ARBA00023015"/>
    </source>
</evidence>
<feature type="domain" description="NusB/RsmB/TIM44" evidence="6">
    <location>
        <begin position="17"/>
        <end position="146"/>
    </location>
</feature>
<evidence type="ECO:0000256" key="2">
    <source>
        <dbReference type="ARBA" id="ARBA00022814"/>
    </source>
</evidence>
<dbReference type="SUPFAM" id="SSF48013">
    <property type="entry name" value="NusB-like"/>
    <property type="match status" value="1"/>
</dbReference>
<comment type="similarity">
    <text evidence="1">Belongs to the NusB family.</text>
</comment>
<dbReference type="HAMAP" id="MF_00073">
    <property type="entry name" value="NusB"/>
    <property type="match status" value="1"/>
</dbReference>
<dbReference type="GO" id="GO:0003723">
    <property type="term" value="F:RNA binding"/>
    <property type="evidence" value="ECO:0007669"/>
    <property type="project" value="UniProtKB-KW"/>
</dbReference>
<evidence type="ECO:0000313" key="7">
    <source>
        <dbReference type="EMBL" id="VAV96788.1"/>
    </source>
</evidence>
<keyword evidence="3" id="KW-0694">RNA-binding</keyword>
<dbReference type="InterPro" id="IPR035926">
    <property type="entry name" value="NusB-like_sf"/>
</dbReference>
<sequence>MNATPSKPGHRKAPGKHNARLAAVQALYQMEIAKRGAAGVIKEFLEIRLDEAGEVDKTLFAKLVSEVVAHQDKIDEAIRGRLSGNWRLSRVDATLRAILRCGSCELLVLKDAPAAVVLDEYVEIAHDFFDAKETGFVNATLDAIAKNPDKSLTKSDE</sequence>
<proteinExistence type="inferred from homology"/>
<dbReference type="NCBIfam" id="TIGR01951">
    <property type="entry name" value="nusB"/>
    <property type="match status" value="1"/>
</dbReference>
<organism evidence="7">
    <name type="scientific">hydrothermal vent metagenome</name>
    <dbReference type="NCBI Taxonomy" id="652676"/>
    <lineage>
        <taxon>unclassified sequences</taxon>
        <taxon>metagenomes</taxon>
        <taxon>ecological metagenomes</taxon>
    </lineage>
</organism>
<dbReference type="InterPro" id="IPR011605">
    <property type="entry name" value="NusB_fam"/>
</dbReference>
<dbReference type="InterPro" id="IPR006027">
    <property type="entry name" value="NusB_RsmB_TIM44"/>
</dbReference>
<keyword evidence="4" id="KW-0805">Transcription regulation</keyword>
<gene>
    <name evidence="7" type="ORF">MNBD_ALPHA06-1926</name>
</gene>
<dbReference type="EMBL" id="UOEE01000232">
    <property type="protein sequence ID" value="VAV96788.1"/>
    <property type="molecule type" value="Genomic_DNA"/>
</dbReference>
<dbReference type="GO" id="GO:0005829">
    <property type="term" value="C:cytosol"/>
    <property type="evidence" value="ECO:0007669"/>
    <property type="project" value="TreeGrafter"/>
</dbReference>
<dbReference type="PANTHER" id="PTHR11078">
    <property type="entry name" value="N UTILIZATION SUBSTANCE PROTEIN B-RELATED"/>
    <property type="match status" value="1"/>
</dbReference>
<reference evidence="7" key="1">
    <citation type="submission" date="2018-06" db="EMBL/GenBank/DDBJ databases">
        <authorList>
            <person name="Zhirakovskaya E."/>
        </authorList>
    </citation>
    <scope>NUCLEOTIDE SEQUENCE</scope>
</reference>
<name>A0A3B0S8M7_9ZZZZ</name>
<evidence type="ECO:0000256" key="1">
    <source>
        <dbReference type="ARBA" id="ARBA00005952"/>
    </source>
</evidence>
<keyword evidence="5" id="KW-0804">Transcription</keyword>
<evidence type="ECO:0000259" key="6">
    <source>
        <dbReference type="Pfam" id="PF01029"/>
    </source>
</evidence>
<dbReference type="PANTHER" id="PTHR11078:SF3">
    <property type="entry name" value="ANTITERMINATION NUSB DOMAIN-CONTAINING PROTEIN"/>
    <property type="match status" value="1"/>
</dbReference>
<dbReference type="AlphaFoldDB" id="A0A3B0S8M7"/>
<dbReference type="GO" id="GO:0031564">
    <property type="term" value="P:transcription antitermination"/>
    <property type="evidence" value="ECO:0007669"/>
    <property type="project" value="UniProtKB-KW"/>
</dbReference>